<evidence type="ECO:0000256" key="4">
    <source>
        <dbReference type="PROSITE-ProRule" id="PRU00134"/>
    </source>
</evidence>
<evidence type="ECO:0000313" key="8">
    <source>
        <dbReference type="Proteomes" id="UP000016930"/>
    </source>
</evidence>
<dbReference type="InterPro" id="IPR019734">
    <property type="entry name" value="TPR_rpt"/>
</dbReference>
<feature type="repeat" description="TPR" evidence="5">
    <location>
        <begin position="71"/>
        <end position="104"/>
    </location>
</feature>
<dbReference type="InterPro" id="IPR011990">
    <property type="entry name" value="TPR-like_helical_dom_sf"/>
</dbReference>
<feature type="non-terminal residue" evidence="7">
    <location>
        <position position="192"/>
    </location>
</feature>
<dbReference type="SMART" id="SM00028">
    <property type="entry name" value="TPR"/>
    <property type="match status" value="2"/>
</dbReference>
<dbReference type="EMBL" id="KB445791">
    <property type="protein sequence ID" value="EMD42102.1"/>
    <property type="molecule type" value="Genomic_DNA"/>
</dbReference>
<dbReference type="Proteomes" id="UP000016930">
    <property type="component" value="Unassembled WGS sequence"/>
</dbReference>
<dbReference type="SUPFAM" id="SSF48452">
    <property type="entry name" value="TPR-like"/>
    <property type="match status" value="1"/>
</dbReference>
<protein>
    <recommendedName>
        <fullName evidence="6">MYND-type domain-containing protein</fullName>
    </recommendedName>
</protein>
<dbReference type="SUPFAM" id="SSF144232">
    <property type="entry name" value="HIT/MYND zinc finger-like"/>
    <property type="match status" value="1"/>
</dbReference>
<accession>M2RUG9</accession>
<evidence type="ECO:0000256" key="1">
    <source>
        <dbReference type="ARBA" id="ARBA00022723"/>
    </source>
</evidence>
<dbReference type="Pfam" id="PF13424">
    <property type="entry name" value="TPR_12"/>
    <property type="match status" value="1"/>
</dbReference>
<evidence type="ECO:0000259" key="6">
    <source>
        <dbReference type="PROSITE" id="PS50865"/>
    </source>
</evidence>
<keyword evidence="1" id="KW-0479">Metal-binding</keyword>
<evidence type="ECO:0000256" key="5">
    <source>
        <dbReference type="PROSITE-ProRule" id="PRU00339"/>
    </source>
</evidence>
<keyword evidence="2 4" id="KW-0863">Zinc-finger</keyword>
<dbReference type="InterPro" id="IPR002893">
    <property type="entry name" value="Znf_MYND"/>
</dbReference>
<keyword evidence="8" id="KW-1185">Reference proteome</keyword>
<keyword evidence="3" id="KW-0862">Zinc</keyword>
<reference evidence="7 8" key="1">
    <citation type="journal article" date="2012" name="Proc. Natl. Acad. Sci. U.S.A.">
        <title>Comparative genomics of Ceriporiopsis subvermispora and Phanerochaete chrysosporium provide insight into selective ligninolysis.</title>
        <authorList>
            <person name="Fernandez-Fueyo E."/>
            <person name="Ruiz-Duenas F.J."/>
            <person name="Ferreira P."/>
            <person name="Floudas D."/>
            <person name="Hibbett D.S."/>
            <person name="Canessa P."/>
            <person name="Larrondo L.F."/>
            <person name="James T.Y."/>
            <person name="Seelenfreund D."/>
            <person name="Lobos S."/>
            <person name="Polanco R."/>
            <person name="Tello M."/>
            <person name="Honda Y."/>
            <person name="Watanabe T."/>
            <person name="Watanabe T."/>
            <person name="Ryu J.S."/>
            <person name="Kubicek C.P."/>
            <person name="Schmoll M."/>
            <person name="Gaskell J."/>
            <person name="Hammel K.E."/>
            <person name="St John F.J."/>
            <person name="Vanden Wymelenberg A."/>
            <person name="Sabat G."/>
            <person name="Splinter BonDurant S."/>
            <person name="Syed K."/>
            <person name="Yadav J.S."/>
            <person name="Doddapaneni H."/>
            <person name="Subramanian V."/>
            <person name="Lavin J.L."/>
            <person name="Oguiza J.A."/>
            <person name="Perez G."/>
            <person name="Pisabarro A.G."/>
            <person name="Ramirez L."/>
            <person name="Santoyo F."/>
            <person name="Master E."/>
            <person name="Coutinho P.M."/>
            <person name="Henrissat B."/>
            <person name="Lombard V."/>
            <person name="Magnuson J.K."/>
            <person name="Kuees U."/>
            <person name="Hori C."/>
            <person name="Igarashi K."/>
            <person name="Samejima M."/>
            <person name="Held B.W."/>
            <person name="Barry K.W."/>
            <person name="LaButti K.M."/>
            <person name="Lapidus A."/>
            <person name="Lindquist E.A."/>
            <person name="Lucas S.M."/>
            <person name="Riley R."/>
            <person name="Salamov A.A."/>
            <person name="Hoffmeister D."/>
            <person name="Schwenk D."/>
            <person name="Hadar Y."/>
            <person name="Yarden O."/>
            <person name="de Vries R.P."/>
            <person name="Wiebenga A."/>
            <person name="Stenlid J."/>
            <person name="Eastwood D."/>
            <person name="Grigoriev I.V."/>
            <person name="Berka R.M."/>
            <person name="Blanchette R.A."/>
            <person name="Kersten P."/>
            <person name="Martinez A.T."/>
            <person name="Vicuna R."/>
            <person name="Cullen D."/>
        </authorList>
    </citation>
    <scope>NUCLEOTIDE SEQUENCE [LARGE SCALE GENOMIC DNA]</scope>
    <source>
        <strain evidence="7 8">B</strain>
    </source>
</reference>
<dbReference type="GO" id="GO:0008270">
    <property type="term" value="F:zinc ion binding"/>
    <property type="evidence" value="ECO:0007669"/>
    <property type="project" value="UniProtKB-KW"/>
</dbReference>
<keyword evidence="5" id="KW-0802">TPR repeat</keyword>
<evidence type="ECO:0000313" key="7">
    <source>
        <dbReference type="EMBL" id="EMD42102.1"/>
    </source>
</evidence>
<dbReference type="Gene3D" id="6.10.140.2220">
    <property type="match status" value="1"/>
</dbReference>
<dbReference type="AlphaFoldDB" id="M2RUG9"/>
<feature type="domain" description="MYND-type" evidence="6">
    <location>
        <begin position="147"/>
        <end position="189"/>
    </location>
</feature>
<dbReference type="PROSITE" id="PS50005">
    <property type="entry name" value="TPR"/>
    <property type="match status" value="1"/>
</dbReference>
<dbReference type="Gene3D" id="1.25.40.10">
    <property type="entry name" value="Tetratricopeptide repeat domain"/>
    <property type="match status" value="1"/>
</dbReference>
<dbReference type="OrthoDB" id="5231159at2759"/>
<name>M2RUG9_CERS8</name>
<proteinExistence type="predicted"/>
<evidence type="ECO:0000256" key="3">
    <source>
        <dbReference type="ARBA" id="ARBA00022833"/>
    </source>
</evidence>
<dbReference type="Pfam" id="PF01753">
    <property type="entry name" value="zf-MYND"/>
    <property type="match status" value="1"/>
</dbReference>
<sequence length="192" mass="21834">MYSFTSVTANTSPVTREQFEQTGEDFTLACSLTNEAYELAHTGRYADAERLHARSLQLKAGSVGLQHISVATSYNGLGEAQMNLGRLDEAEDNLRKAITFREAFNQVYETACSKESLAQVYEMRGDLAQAKEFRKQWGGKEIMVCSYSDCLRTKVIPFTGLRACSRCKSIYYCSPECQRGDWQRHKRYCKEQ</sequence>
<dbReference type="PROSITE" id="PS50865">
    <property type="entry name" value="ZF_MYND_2"/>
    <property type="match status" value="1"/>
</dbReference>
<dbReference type="HOGENOM" id="CLU_120095_0_0_1"/>
<organism evidence="7 8">
    <name type="scientific">Ceriporiopsis subvermispora (strain B)</name>
    <name type="common">White-rot fungus</name>
    <name type="synonym">Gelatoporia subvermispora</name>
    <dbReference type="NCBI Taxonomy" id="914234"/>
    <lineage>
        <taxon>Eukaryota</taxon>
        <taxon>Fungi</taxon>
        <taxon>Dikarya</taxon>
        <taxon>Basidiomycota</taxon>
        <taxon>Agaricomycotina</taxon>
        <taxon>Agaricomycetes</taxon>
        <taxon>Polyporales</taxon>
        <taxon>Gelatoporiaceae</taxon>
        <taxon>Gelatoporia</taxon>
    </lineage>
</organism>
<gene>
    <name evidence="7" type="ORF">CERSUDRAFT_79709</name>
</gene>
<dbReference type="STRING" id="914234.M2RUG9"/>
<evidence type="ECO:0000256" key="2">
    <source>
        <dbReference type="ARBA" id="ARBA00022771"/>
    </source>
</evidence>